<evidence type="ECO:0000313" key="1">
    <source>
        <dbReference type="EMBL" id="KAG0005504.1"/>
    </source>
</evidence>
<evidence type="ECO:0000313" key="2">
    <source>
        <dbReference type="Proteomes" id="UP000749646"/>
    </source>
</evidence>
<accession>A0A9P6SUU5</accession>
<dbReference type="Proteomes" id="UP000749646">
    <property type="component" value="Unassembled WGS sequence"/>
</dbReference>
<comment type="caution">
    <text evidence="1">The sequence shown here is derived from an EMBL/GenBank/DDBJ whole genome shotgun (WGS) entry which is preliminary data.</text>
</comment>
<name>A0A9P6SUU5_9FUNG</name>
<keyword evidence="2" id="KW-1185">Reference proteome</keyword>
<dbReference type="AlphaFoldDB" id="A0A9P6SUU5"/>
<dbReference type="EMBL" id="JAAAHW010000182">
    <property type="protein sequence ID" value="KAG0005504.1"/>
    <property type="molecule type" value="Genomic_DNA"/>
</dbReference>
<reference evidence="1" key="1">
    <citation type="journal article" date="2020" name="Fungal Divers.">
        <title>Resolving the Mortierellaceae phylogeny through synthesis of multi-gene phylogenetics and phylogenomics.</title>
        <authorList>
            <person name="Vandepol N."/>
            <person name="Liber J."/>
            <person name="Desiro A."/>
            <person name="Na H."/>
            <person name="Kennedy M."/>
            <person name="Barry K."/>
            <person name="Grigoriev I.V."/>
            <person name="Miller A.N."/>
            <person name="O'Donnell K."/>
            <person name="Stajich J.E."/>
            <person name="Bonito G."/>
        </authorList>
    </citation>
    <scope>NUCLEOTIDE SEQUENCE</scope>
    <source>
        <strain evidence="1">MES-2147</strain>
    </source>
</reference>
<sequence length="121" mass="13705">MPTKVPLATIRILRPIRVVDHRCEATATIEDRKDPIHQDSVDPIKLCNEFDRTPTVLDLKNQLEKAGFTDISIVLVALHTVVELVESIEMEMKDKRDQGMELIVSSSRQLGFLLCSDRAHV</sequence>
<proteinExistence type="predicted"/>
<organism evidence="1 2">
    <name type="scientific">Modicella reniformis</name>
    <dbReference type="NCBI Taxonomy" id="1440133"/>
    <lineage>
        <taxon>Eukaryota</taxon>
        <taxon>Fungi</taxon>
        <taxon>Fungi incertae sedis</taxon>
        <taxon>Mucoromycota</taxon>
        <taxon>Mortierellomycotina</taxon>
        <taxon>Mortierellomycetes</taxon>
        <taxon>Mortierellales</taxon>
        <taxon>Mortierellaceae</taxon>
        <taxon>Modicella</taxon>
    </lineage>
</organism>
<protein>
    <submittedName>
        <fullName evidence="1">Uncharacterized protein</fullName>
    </submittedName>
</protein>
<gene>
    <name evidence="1" type="ORF">BGZ65_010939</name>
</gene>
<dbReference type="OrthoDB" id="2013972at2759"/>